<protein>
    <submittedName>
        <fullName evidence="9">Efflux RND transporter periplasmic adaptor subunit</fullName>
    </submittedName>
</protein>
<dbReference type="EMBL" id="JARTLD010000077">
    <property type="protein sequence ID" value="MED5020719.1"/>
    <property type="molecule type" value="Genomic_DNA"/>
</dbReference>
<dbReference type="InterPro" id="IPR058625">
    <property type="entry name" value="MdtA-like_BSH"/>
</dbReference>
<dbReference type="PANTHER" id="PTHR32347:SF23">
    <property type="entry name" value="BLL5650 PROTEIN"/>
    <property type="match status" value="1"/>
</dbReference>
<name>A0ABU6Q269_9BACL</name>
<evidence type="ECO:0000256" key="3">
    <source>
        <dbReference type="SAM" id="Coils"/>
    </source>
</evidence>
<accession>A0ABU6Q269</accession>
<feature type="domain" description="CzcB-like C-terminal circularly permuted SH3-like" evidence="7">
    <location>
        <begin position="407"/>
        <end position="458"/>
    </location>
</feature>
<dbReference type="RefSeq" id="WP_328282150.1">
    <property type="nucleotide sequence ID" value="NZ_JARTLD010000077.1"/>
</dbReference>
<dbReference type="Proteomes" id="UP001343257">
    <property type="component" value="Unassembled WGS sequence"/>
</dbReference>
<dbReference type="Pfam" id="PF25917">
    <property type="entry name" value="BSH_RND"/>
    <property type="match status" value="1"/>
</dbReference>
<feature type="transmembrane region" description="Helical" evidence="5">
    <location>
        <begin position="7"/>
        <end position="26"/>
    </location>
</feature>
<evidence type="ECO:0000256" key="4">
    <source>
        <dbReference type="SAM" id="MobiDB-lite"/>
    </source>
</evidence>
<evidence type="ECO:0000259" key="6">
    <source>
        <dbReference type="Pfam" id="PF25917"/>
    </source>
</evidence>
<keyword evidence="10" id="KW-1185">Reference proteome</keyword>
<feature type="compositionally biased region" description="Gly residues" evidence="4">
    <location>
        <begin position="501"/>
        <end position="524"/>
    </location>
</feature>
<keyword evidence="2 3" id="KW-0175">Coiled coil</keyword>
<sequence length="524" mass="53785">MNKVTKNVLIICGCVVVIGAGGTYFVQKSSAKPKTETATITYEVKKGDLSKTVTSSGNVEASNSVNLSFTGKSKVTKVLVNSGDQVQKGQLLAEMDATALQNALLSAQASYDSAVAKLKSLEAGTDASTIADQKSQVSQAKAALDSAESDLANAKKLTNPTYVQQQIDKAKTAVVNAQTKLDEVKQGTDQSQILFAQVALENAQNAYKQAASQQSGGQDSPQTSVAAAQSKVDSAKRAYDQAVTQLSNLQKGPEDSELAMSKANVAQAQANLSDAKANLEGVKIYAPFSGMISAVNIQAGEYPASDSTAVSMFSTEGNYKISASIDDTDITDVKVGQDVNITFDALTGVTLKGKVTSKAVLGEVQSSGLVSFPVTVEITPGQDNADKLIPGLSATIAIITDGKKDVLTVPDAAIKSFGGRKIVMVDSGGKTEQKEITTGLDDGASTEVVSGLTEGDKVSITMTTTSNSRTSSSSMMQGGFGGFGGFSGGQMQGNRDFNRTGTGGSMRQGNGTSGAGGGTGGGGK</sequence>
<keyword evidence="5" id="KW-1133">Transmembrane helix</keyword>
<organism evidence="9 10">
    <name type="scientific">Paenibacillus chibensis</name>
    <dbReference type="NCBI Taxonomy" id="59846"/>
    <lineage>
        <taxon>Bacteria</taxon>
        <taxon>Bacillati</taxon>
        <taxon>Bacillota</taxon>
        <taxon>Bacilli</taxon>
        <taxon>Bacillales</taxon>
        <taxon>Paenibacillaceae</taxon>
        <taxon>Paenibacillus</taxon>
    </lineage>
</organism>
<feature type="compositionally biased region" description="Low complexity" evidence="4">
    <location>
        <begin position="209"/>
        <end position="218"/>
    </location>
</feature>
<feature type="region of interest" description="Disordered" evidence="4">
    <location>
        <begin position="209"/>
        <end position="231"/>
    </location>
</feature>
<dbReference type="PANTHER" id="PTHR32347">
    <property type="entry name" value="EFFLUX SYSTEM COMPONENT YKNX-RELATED"/>
    <property type="match status" value="1"/>
</dbReference>
<evidence type="ECO:0000313" key="9">
    <source>
        <dbReference type="EMBL" id="MED5020719.1"/>
    </source>
</evidence>
<feature type="domain" description="YknX-like beta-barrel" evidence="8">
    <location>
        <begin position="319"/>
        <end position="398"/>
    </location>
</feature>
<evidence type="ECO:0000256" key="1">
    <source>
        <dbReference type="ARBA" id="ARBA00004196"/>
    </source>
</evidence>
<gene>
    <name evidence="9" type="ORF">P9847_26010</name>
</gene>
<feature type="region of interest" description="Disordered" evidence="4">
    <location>
        <begin position="492"/>
        <end position="524"/>
    </location>
</feature>
<comment type="subcellular location">
    <subcellularLocation>
        <location evidence="1">Cell envelope</location>
    </subcellularLocation>
</comment>
<evidence type="ECO:0000256" key="5">
    <source>
        <dbReference type="SAM" id="Phobius"/>
    </source>
</evidence>
<dbReference type="InterPro" id="IPR058649">
    <property type="entry name" value="CzcB_C"/>
</dbReference>
<evidence type="ECO:0000313" key="10">
    <source>
        <dbReference type="Proteomes" id="UP001343257"/>
    </source>
</evidence>
<evidence type="ECO:0000259" key="8">
    <source>
        <dbReference type="Pfam" id="PF25990"/>
    </source>
</evidence>
<feature type="domain" description="Multidrug resistance protein MdtA-like barrel-sandwich hybrid" evidence="6">
    <location>
        <begin position="75"/>
        <end position="306"/>
    </location>
</feature>
<proteinExistence type="predicted"/>
<evidence type="ECO:0000256" key="2">
    <source>
        <dbReference type="ARBA" id="ARBA00023054"/>
    </source>
</evidence>
<evidence type="ECO:0000259" key="7">
    <source>
        <dbReference type="Pfam" id="PF25975"/>
    </source>
</evidence>
<feature type="coiled-coil region" evidence="3">
    <location>
        <begin position="130"/>
        <end position="187"/>
    </location>
</feature>
<keyword evidence="5" id="KW-0812">Transmembrane</keyword>
<dbReference type="Gene3D" id="2.40.420.20">
    <property type="match status" value="1"/>
</dbReference>
<keyword evidence="5" id="KW-0472">Membrane</keyword>
<dbReference type="Gene3D" id="2.40.30.170">
    <property type="match status" value="1"/>
</dbReference>
<dbReference type="Pfam" id="PF25975">
    <property type="entry name" value="CzcB_C"/>
    <property type="match status" value="1"/>
</dbReference>
<dbReference type="Pfam" id="PF25990">
    <property type="entry name" value="Beta-barrel_YknX"/>
    <property type="match status" value="1"/>
</dbReference>
<dbReference type="InterPro" id="IPR050465">
    <property type="entry name" value="UPF0194_transport"/>
</dbReference>
<dbReference type="PRINTS" id="PR01490">
    <property type="entry name" value="RTXTOXIND"/>
</dbReference>
<dbReference type="InterPro" id="IPR058636">
    <property type="entry name" value="Beta-barrel_YknX"/>
</dbReference>
<reference evidence="9 10" key="1">
    <citation type="submission" date="2023-03" db="EMBL/GenBank/DDBJ databases">
        <title>Bacillus Genome Sequencing.</title>
        <authorList>
            <person name="Dunlap C."/>
        </authorList>
    </citation>
    <scope>NUCLEOTIDE SEQUENCE [LARGE SCALE GENOMIC DNA]</scope>
    <source>
        <strain evidence="9 10">NRS-52</strain>
    </source>
</reference>
<comment type="caution">
    <text evidence="9">The sequence shown here is derived from an EMBL/GenBank/DDBJ whole genome shotgun (WGS) entry which is preliminary data.</text>
</comment>
<dbReference type="SUPFAM" id="SSF111369">
    <property type="entry name" value="HlyD-like secretion proteins"/>
    <property type="match status" value="2"/>
</dbReference>
<dbReference type="Gene3D" id="2.40.50.100">
    <property type="match status" value="1"/>
</dbReference>